<feature type="binding site" evidence="8">
    <location>
        <position position="429"/>
    </location>
    <ligand>
        <name>Na(+)</name>
        <dbReference type="ChEBI" id="CHEBI:29101"/>
        <label>1</label>
    </ligand>
</feature>
<feature type="binding site" evidence="8">
    <location>
        <position position="67"/>
    </location>
    <ligand>
        <name>Na(+)</name>
        <dbReference type="ChEBI" id="CHEBI:29101"/>
        <label>1</label>
    </ligand>
</feature>
<evidence type="ECO:0000256" key="8">
    <source>
        <dbReference type="PIRSR" id="PIRSR600175-1"/>
    </source>
</evidence>
<protein>
    <recommendedName>
        <fullName evidence="10">Transporter</fullName>
    </recommendedName>
</protein>
<feature type="transmembrane region" description="Helical" evidence="12">
    <location>
        <begin position="90"/>
        <end position="112"/>
    </location>
</feature>
<keyword evidence="5 12" id="KW-1133">Transmembrane helix</keyword>
<evidence type="ECO:0000256" key="3">
    <source>
        <dbReference type="ARBA" id="ARBA00022448"/>
    </source>
</evidence>
<feature type="transmembrane region" description="Helical" evidence="12">
    <location>
        <begin position="408"/>
        <end position="429"/>
    </location>
</feature>
<accession>A0A8W8MSM5</accession>
<dbReference type="PANTHER" id="PTHR11616:SF321">
    <property type="entry name" value="SODIUM-DEPENDENT NUTRIENT AMINO ACID TRANSPORTER 1-RELATED"/>
    <property type="match status" value="1"/>
</dbReference>
<dbReference type="GO" id="GO:0005886">
    <property type="term" value="C:plasma membrane"/>
    <property type="evidence" value="ECO:0007669"/>
    <property type="project" value="TreeGrafter"/>
</dbReference>
<dbReference type="GO" id="GO:0089718">
    <property type="term" value="P:amino acid import across plasma membrane"/>
    <property type="evidence" value="ECO:0007669"/>
    <property type="project" value="TreeGrafter"/>
</dbReference>
<keyword evidence="9" id="KW-1015">Disulfide bond</keyword>
<dbReference type="PRINTS" id="PR00176">
    <property type="entry name" value="NANEUSMPORT"/>
</dbReference>
<feature type="binding site" evidence="8">
    <location>
        <position position="433"/>
    </location>
    <ligand>
        <name>Na(+)</name>
        <dbReference type="ChEBI" id="CHEBI:29101"/>
        <label>1</label>
    </ligand>
</feature>
<evidence type="ECO:0000313" key="13">
    <source>
        <dbReference type="EnsemblMetazoa" id="G35152.2:cds"/>
    </source>
</evidence>
<evidence type="ECO:0000256" key="11">
    <source>
        <dbReference type="SAM" id="MobiDB-lite"/>
    </source>
</evidence>
<keyword evidence="8" id="KW-0915">Sodium</keyword>
<organism evidence="13 14">
    <name type="scientific">Magallana gigas</name>
    <name type="common">Pacific oyster</name>
    <name type="synonym">Crassostrea gigas</name>
    <dbReference type="NCBI Taxonomy" id="29159"/>
    <lineage>
        <taxon>Eukaryota</taxon>
        <taxon>Metazoa</taxon>
        <taxon>Spiralia</taxon>
        <taxon>Lophotrochozoa</taxon>
        <taxon>Mollusca</taxon>
        <taxon>Bivalvia</taxon>
        <taxon>Autobranchia</taxon>
        <taxon>Pteriomorphia</taxon>
        <taxon>Ostreida</taxon>
        <taxon>Ostreoidea</taxon>
        <taxon>Ostreidae</taxon>
        <taxon>Magallana</taxon>
    </lineage>
</organism>
<keyword evidence="10" id="KW-0769">Symport</keyword>
<sequence length="652" mass="72807">MGGIRTDQVLCIGLKMRKTNGLAKQPPMEMQEEGKLEESDSSSSSSEGDYHRGTWSHKLDFLLSVIGYSVGVSNIWRFPYLCIRNGGGAFLIPFFFFLIFCGIPLYFLELCLGQFSGVSSIFVWKLCPLFKGLGFLMVTVSAMMSWYYITVLAWVLYYLVNSFYHPLPWSDCSESWNTAHCIESRIKDFSNVTNTIVQNITSNSSSLYNISLVSETGIKKNATTAAKEFWQRRVLRISEGFDEAGSVQPHLIVGLIVAWVLVFLCLMKGVKSVGKVVYVTAVLPYILLTTFLIRGLMLEGSMEGIRHYLTPDFSRLTDFQVWLEAGIQVFYSLGPAWGGLITMSSYNKFNNNCFRDAIIGSLADGLTSFYAGFVIFALLGHLAAMTGLKISDMADSGPGLALVVYPEAMLTLPFPHLWAVLFFLMLLTLGIDSQFGTFETVSSGLADAFPQYFSGGKRKTLLTAGLCAVLFVLGIPFSTNGGMYYFQIVDWYAASLCVTLTSFLECVIVGWIYGADRFSKDVKLMLGTEVHVVIRFCWCIVTPLAMLAAFILTLTNYQPPTYEGYTYPVHARVIGFLLSLVPLIPLPITAVYYFRKVDGTFLQRLHKLTQPSEDWGPHVSKYKKGYNKIHHNTPDETPLLTIKRNLLGSPSH</sequence>
<proteinExistence type="inferred from homology"/>
<feature type="transmembrane region" description="Helical" evidence="12">
    <location>
        <begin position="133"/>
        <end position="160"/>
    </location>
</feature>
<feature type="transmembrane region" description="Helical" evidence="12">
    <location>
        <begin position="367"/>
        <end position="388"/>
    </location>
</feature>
<comment type="similarity">
    <text evidence="2 10">Belongs to the sodium:neurotransmitter symporter (SNF) (TC 2.A.22) family.</text>
</comment>
<dbReference type="PROSITE" id="PS00610">
    <property type="entry name" value="NA_NEUROTRAN_SYMP_1"/>
    <property type="match status" value="1"/>
</dbReference>
<evidence type="ECO:0000313" key="14">
    <source>
        <dbReference type="Proteomes" id="UP000005408"/>
    </source>
</evidence>
<keyword evidence="7" id="KW-0325">Glycoprotein</keyword>
<comment type="subcellular location">
    <subcellularLocation>
        <location evidence="1">Membrane</location>
        <topology evidence="1">Multi-pass membrane protein</topology>
    </subcellularLocation>
</comment>
<dbReference type="EnsemblMetazoa" id="G35152.1">
    <property type="protein sequence ID" value="G35152.1:cds"/>
    <property type="gene ID" value="G35152"/>
</dbReference>
<keyword evidence="3 10" id="KW-0813">Transport</keyword>
<feature type="disulfide bond" evidence="9">
    <location>
        <begin position="172"/>
        <end position="181"/>
    </location>
</feature>
<dbReference type="SUPFAM" id="SSF161070">
    <property type="entry name" value="SNF-like"/>
    <property type="match status" value="1"/>
</dbReference>
<reference evidence="13" key="1">
    <citation type="submission" date="2022-08" db="UniProtKB">
        <authorList>
            <consortium name="EnsemblMetazoa"/>
        </authorList>
    </citation>
    <scope>IDENTIFICATION</scope>
    <source>
        <strain evidence="13">05x7-T-G4-1.051#20</strain>
    </source>
</reference>
<keyword evidence="4 10" id="KW-0812">Transmembrane</keyword>
<evidence type="ECO:0000256" key="12">
    <source>
        <dbReference type="SAM" id="Phobius"/>
    </source>
</evidence>
<evidence type="ECO:0000256" key="9">
    <source>
        <dbReference type="PIRSR" id="PIRSR600175-2"/>
    </source>
</evidence>
<feature type="binding site" evidence="8">
    <location>
        <position position="74"/>
    </location>
    <ligand>
        <name>Na(+)</name>
        <dbReference type="ChEBI" id="CHEBI:29101"/>
        <label>1</label>
    </ligand>
</feature>
<evidence type="ECO:0000256" key="2">
    <source>
        <dbReference type="ARBA" id="ARBA00006459"/>
    </source>
</evidence>
<feature type="binding site" evidence="8">
    <location>
        <position position="432"/>
    </location>
    <ligand>
        <name>Na(+)</name>
        <dbReference type="ChEBI" id="CHEBI:29101"/>
        <label>1</label>
    </ligand>
</feature>
<feature type="transmembrane region" description="Helical" evidence="12">
    <location>
        <begin position="573"/>
        <end position="594"/>
    </location>
</feature>
<evidence type="ECO:0000256" key="10">
    <source>
        <dbReference type="RuleBase" id="RU003732"/>
    </source>
</evidence>
<dbReference type="Pfam" id="PF00209">
    <property type="entry name" value="SNF"/>
    <property type="match status" value="1"/>
</dbReference>
<dbReference type="PANTHER" id="PTHR11616">
    <property type="entry name" value="SODIUM/CHLORIDE DEPENDENT TRANSPORTER"/>
    <property type="match status" value="1"/>
</dbReference>
<evidence type="ECO:0000256" key="1">
    <source>
        <dbReference type="ARBA" id="ARBA00004141"/>
    </source>
</evidence>
<dbReference type="Proteomes" id="UP000005408">
    <property type="component" value="Unassembled WGS sequence"/>
</dbReference>
<keyword evidence="14" id="KW-1185">Reference proteome</keyword>
<dbReference type="InterPro" id="IPR000175">
    <property type="entry name" value="Na/ntran_symport"/>
</dbReference>
<feature type="transmembrane region" description="Helical" evidence="12">
    <location>
        <begin position="325"/>
        <end position="346"/>
    </location>
</feature>
<dbReference type="InterPro" id="IPR037272">
    <property type="entry name" value="SNS_sf"/>
</dbReference>
<name>A0A8W8MSM5_MAGGI</name>
<feature type="transmembrane region" description="Helical" evidence="12">
    <location>
        <begin position="491"/>
        <end position="513"/>
    </location>
</feature>
<feature type="transmembrane region" description="Helical" evidence="12">
    <location>
        <begin position="251"/>
        <end position="269"/>
    </location>
</feature>
<evidence type="ECO:0000256" key="5">
    <source>
        <dbReference type="ARBA" id="ARBA00022989"/>
    </source>
</evidence>
<evidence type="ECO:0000256" key="4">
    <source>
        <dbReference type="ARBA" id="ARBA00022692"/>
    </source>
</evidence>
<feature type="binding site" evidence="8">
    <location>
        <position position="332"/>
    </location>
    <ligand>
        <name>Na(+)</name>
        <dbReference type="ChEBI" id="CHEBI:29101"/>
        <label>1</label>
    </ligand>
</feature>
<feature type="binding site" evidence="8">
    <location>
        <position position="70"/>
    </location>
    <ligand>
        <name>Na(+)</name>
        <dbReference type="ChEBI" id="CHEBI:29101"/>
        <label>1</label>
    </ligand>
</feature>
<dbReference type="AlphaFoldDB" id="A0A8W8MSM5"/>
<evidence type="ECO:0000256" key="7">
    <source>
        <dbReference type="ARBA" id="ARBA00023180"/>
    </source>
</evidence>
<feature type="region of interest" description="Disordered" evidence="11">
    <location>
        <begin position="23"/>
        <end position="49"/>
    </location>
</feature>
<dbReference type="GO" id="GO:0005283">
    <property type="term" value="F:amino acid:sodium symporter activity"/>
    <property type="evidence" value="ECO:0007669"/>
    <property type="project" value="TreeGrafter"/>
</dbReference>
<feature type="transmembrane region" description="Helical" evidence="12">
    <location>
        <begin position="276"/>
        <end position="297"/>
    </location>
</feature>
<keyword evidence="6 12" id="KW-0472">Membrane</keyword>
<feature type="transmembrane region" description="Helical" evidence="12">
    <location>
        <begin position="533"/>
        <end position="553"/>
    </location>
</feature>
<evidence type="ECO:0000256" key="6">
    <source>
        <dbReference type="ARBA" id="ARBA00023136"/>
    </source>
</evidence>
<dbReference type="EnsemblMetazoa" id="G35152.2">
    <property type="protein sequence ID" value="G35152.2:cds"/>
    <property type="gene ID" value="G35152"/>
</dbReference>
<dbReference type="GO" id="GO:0046872">
    <property type="term" value="F:metal ion binding"/>
    <property type="evidence" value="ECO:0007669"/>
    <property type="project" value="UniProtKB-KW"/>
</dbReference>
<feature type="transmembrane region" description="Helical" evidence="12">
    <location>
        <begin position="61"/>
        <end position="78"/>
    </location>
</feature>
<dbReference type="PROSITE" id="PS50267">
    <property type="entry name" value="NA_NEUROTRAN_SYMP_3"/>
    <property type="match status" value="1"/>
</dbReference>
<keyword evidence="8" id="KW-0479">Metal-binding</keyword>
<feature type="transmembrane region" description="Helical" evidence="12">
    <location>
        <begin position="461"/>
        <end position="479"/>
    </location>
</feature>